<reference evidence="1 2" key="1">
    <citation type="submission" date="2015-08" db="EMBL/GenBank/DDBJ databases">
        <authorList>
            <person name="Babu N.S."/>
            <person name="Beckwith C.J."/>
            <person name="Beseler K.G."/>
            <person name="Brison A."/>
            <person name="Carone J.V."/>
            <person name="Caskin T.P."/>
            <person name="Diamond M."/>
            <person name="Durham M.E."/>
            <person name="Foxe J.M."/>
            <person name="Go M."/>
            <person name="Henderson B.A."/>
            <person name="Jones I.B."/>
            <person name="McGettigan J.A."/>
            <person name="Micheletti S.J."/>
            <person name="Nasrallah M.E."/>
            <person name="Ortiz D."/>
            <person name="Piller C.R."/>
            <person name="Privatt S.R."/>
            <person name="Schneider S.L."/>
            <person name="Sharp S."/>
            <person name="Smith T.C."/>
            <person name="Stanton J.D."/>
            <person name="Ullery H.E."/>
            <person name="Wilson R.J."/>
            <person name="Serrano M.G."/>
            <person name="Buck G."/>
            <person name="Lee V."/>
            <person name="Wang Y."/>
            <person name="Carvalho R."/>
            <person name="Voegtly L."/>
            <person name="Shi R."/>
            <person name="Duckworth R."/>
            <person name="Johnson A."/>
            <person name="Loviza R."/>
            <person name="Walstead R."/>
            <person name="Shah Z."/>
            <person name="Kiflezghi M."/>
            <person name="Wade K."/>
            <person name="Ball S.L."/>
            <person name="Bradley K.W."/>
            <person name="Asai D.J."/>
            <person name="Bowman C.A."/>
            <person name="Russell D.A."/>
            <person name="Pope W.H."/>
            <person name="Jacobs-Sera D."/>
            <person name="Hendrix R.W."/>
            <person name="Hatfull G.F."/>
        </authorList>
    </citation>
    <scope>NUCLEOTIDE SEQUENCE [LARGE SCALE GENOMIC DNA]</scope>
    <source>
        <strain evidence="1 2">DSM 27648</strain>
    </source>
</reference>
<name>A0A0K1Q499_9BACT</name>
<dbReference type="AlphaFoldDB" id="A0A0K1Q499"/>
<organism evidence="1 2">
    <name type="scientific">Labilithrix luteola</name>
    <dbReference type="NCBI Taxonomy" id="1391654"/>
    <lineage>
        <taxon>Bacteria</taxon>
        <taxon>Pseudomonadati</taxon>
        <taxon>Myxococcota</taxon>
        <taxon>Polyangia</taxon>
        <taxon>Polyangiales</taxon>
        <taxon>Labilitrichaceae</taxon>
        <taxon>Labilithrix</taxon>
    </lineage>
</organism>
<accession>A0A0K1Q499</accession>
<evidence type="ECO:0000313" key="1">
    <source>
        <dbReference type="EMBL" id="AKV00661.1"/>
    </source>
</evidence>
<dbReference type="KEGG" id="llu:AKJ09_07324"/>
<dbReference type="RefSeq" id="WP_146651913.1">
    <property type="nucleotide sequence ID" value="NZ_CP012333.1"/>
</dbReference>
<evidence type="ECO:0000313" key="2">
    <source>
        <dbReference type="Proteomes" id="UP000064967"/>
    </source>
</evidence>
<evidence type="ECO:0008006" key="3">
    <source>
        <dbReference type="Google" id="ProtNLM"/>
    </source>
</evidence>
<dbReference type="Proteomes" id="UP000064967">
    <property type="component" value="Chromosome"/>
</dbReference>
<protein>
    <recommendedName>
        <fullName evidence="3">AsmA-like C-terminal domain-containing protein</fullName>
    </recommendedName>
</protein>
<dbReference type="STRING" id="1391654.AKJ09_07324"/>
<dbReference type="EMBL" id="CP012333">
    <property type="protein sequence ID" value="AKV00661.1"/>
    <property type="molecule type" value="Genomic_DNA"/>
</dbReference>
<dbReference type="OrthoDB" id="5379116at2"/>
<proteinExistence type="predicted"/>
<sequence>MALLSLALVYVVGINVFLSTPLFHAVMKGAEDDVAIRYERGWSILPGRVHAKQLSIRGRDSNVEWILRIDDANFDVSLFNLARQRFLVSRVHGKGVTFRVRQRLEHPPTSPAEVAHLPPIEGLPPWSLRPPDAGKSPERWSDEAYHLWTVGLENVTAEDVREIWFDRERFEGLADIRGRFYLKPLRQVNVGPVNIDVHEGSIATGGPSLITPLVGTAEVAIATFDPRIASGADIAGGMTLRTDLHGVCGDMNDLAFMLPPGLQFHGRLDIERLALNVTEGVMREGTTIDIRTPDAVVVQKDSRYSGAAVLHAAVARVGPTPKLGFVLDAKNLDVKRHGGSGQLVVRAPSVTVNGDAADLEVAHFAHDLHLKLVAPDLQIPDARALGEFIPRDTPVAIANGRARASVNLESWFDQKRTAGSAKLRADELDVSLAKVRMRGSFDAEIASASHHWHSSRLDDVALTVMLDEGSLAAPVATGKAKPIIEARDLRASVKAKTLDLEDPLAELEADLQTKNAMILDRGLLHAYMLGGPETTISSGRGRFALQFHVSLHEHRAKGELDLLAEELGLTHHDVQILAGVHAHARVSNWVWERGDLTLDDARIDVTDIRVSKPNQRSTLLGYVSLRAKSPRFTFASPLEDLSVVARAQFPDVHALAAFLPPDSVVSIDGGAASLAADLTLSTARKIGRGTFELAVAQGDVTVRGRTRVAGNVQVCGQVNGYDAEADRFDVSGSRISFDEVSVARKGKVDTAHWHASVVLRDAGFELAPAELSGDVDMGARDASAILGLLLKGIPKIVANLGGTPNLEAQARLTAGPSRFVLDDLWANGGNLTVRGLMGVRGARSEGAFIVRKGPFSAGVRLDDEGTRLRFFGLDRWLAEQAREVRAHAAVPPPAP</sequence>
<keyword evidence="2" id="KW-1185">Reference proteome</keyword>
<gene>
    <name evidence="1" type="ORF">AKJ09_07324</name>
</gene>